<comment type="caution">
    <text evidence="2">The sequence shown here is derived from an EMBL/GenBank/DDBJ whole genome shotgun (WGS) entry which is preliminary data.</text>
</comment>
<proteinExistence type="predicted"/>
<accession>A0AAN6PDA3</accession>
<reference evidence="3" key="1">
    <citation type="journal article" date="2023" name="Mol. Phylogenet. Evol.">
        <title>Genome-scale phylogeny and comparative genomics of the fungal order Sordariales.</title>
        <authorList>
            <person name="Hensen N."/>
            <person name="Bonometti L."/>
            <person name="Westerberg I."/>
            <person name="Brannstrom I.O."/>
            <person name="Guillou S."/>
            <person name="Cros-Aarteil S."/>
            <person name="Calhoun S."/>
            <person name="Haridas S."/>
            <person name="Kuo A."/>
            <person name="Mondo S."/>
            <person name="Pangilinan J."/>
            <person name="Riley R."/>
            <person name="LaButti K."/>
            <person name="Andreopoulos B."/>
            <person name="Lipzen A."/>
            <person name="Chen C."/>
            <person name="Yan M."/>
            <person name="Daum C."/>
            <person name="Ng V."/>
            <person name="Clum A."/>
            <person name="Steindorff A."/>
            <person name="Ohm R.A."/>
            <person name="Martin F."/>
            <person name="Silar P."/>
            <person name="Natvig D.O."/>
            <person name="Lalanne C."/>
            <person name="Gautier V."/>
            <person name="Ament-Velasquez S.L."/>
            <person name="Kruys A."/>
            <person name="Hutchinson M.I."/>
            <person name="Powell A.J."/>
            <person name="Barry K."/>
            <person name="Miller A.N."/>
            <person name="Grigoriev I.V."/>
            <person name="Debuchy R."/>
            <person name="Gladieux P."/>
            <person name="Hiltunen Thoren M."/>
            <person name="Johannesson H."/>
        </authorList>
    </citation>
    <scope>NUCLEOTIDE SEQUENCE [LARGE SCALE GENOMIC DNA]</scope>
    <source>
        <strain evidence="3">CBS 284.82</strain>
    </source>
</reference>
<evidence type="ECO:0000313" key="3">
    <source>
        <dbReference type="Proteomes" id="UP001303115"/>
    </source>
</evidence>
<dbReference type="Proteomes" id="UP001303115">
    <property type="component" value="Unassembled WGS sequence"/>
</dbReference>
<dbReference type="EMBL" id="MU854419">
    <property type="protein sequence ID" value="KAK4038778.1"/>
    <property type="molecule type" value="Genomic_DNA"/>
</dbReference>
<evidence type="ECO:0000256" key="1">
    <source>
        <dbReference type="SAM" id="MobiDB-lite"/>
    </source>
</evidence>
<feature type="region of interest" description="Disordered" evidence="1">
    <location>
        <begin position="85"/>
        <end position="114"/>
    </location>
</feature>
<sequence>MTTRNLNQTWRDVVFNQYAADHAVDAPFPVRYLIHASQWQWDIIIEIPTKIDVAVLRRAVIDFCVAKRSEADPVYEDGRIKVRPRVSPRLPPSEVIRQGNDSQEDEAATTQDAPDIAWC</sequence>
<evidence type="ECO:0000313" key="2">
    <source>
        <dbReference type="EMBL" id="KAK4038778.1"/>
    </source>
</evidence>
<protein>
    <submittedName>
        <fullName evidence="2">Uncharacterized protein</fullName>
    </submittedName>
</protein>
<dbReference type="AlphaFoldDB" id="A0AAN6PDA3"/>
<organism evidence="2 3">
    <name type="scientific">Parachaetomium inaequale</name>
    <dbReference type="NCBI Taxonomy" id="2588326"/>
    <lineage>
        <taxon>Eukaryota</taxon>
        <taxon>Fungi</taxon>
        <taxon>Dikarya</taxon>
        <taxon>Ascomycota</taxon>
        <taxon>Pezizomycotina</taxon>
        <taxon>Sordariomycetes</taxon>
        <taxon>Sordariomycetidae</taxon>
        <taxon>Sordariales</taxon>
        <taxon>Chaetomiaceae</taxon>
        <taxon>Parachaetomium</taxon>
    </lineage>
</organism>
<gene>
    <name evidence="2" type="ORF">C8A01DRAFT_17173</name>
</gene>
<name>A0AAN6PDA3_9PEZI</name>
<keyword evidence="3" id="KW-1185">Reference proteome</keyword>